<reference evidence="1 2" key="1">
    <citation type="journal article" date="2020" name="Appl. Environ. Microbiol.">
        <title>Genomic Characteristics of a Novel Species of Ammonia-Oxidizing Archaea from the Jiulong River Estuary.</title>
        <authorList>
            <person name="Zou D."/>
            <person name="Wan R."/>
            <person name="Han L."/>
            <person name="Xu M.N."/>
            <person name="Liu Y."/>
            <person name="Liu H."/>
            <person name="Kao S.J."/>
            <person name="Li M."/>
        </authorList>
    </citation>
    <scope>NUCLEOTIDE SEQUENCE [LARGE SCALE GENOMIC DNA]</scope>
    <source>
        <strain evidence="1">W1bin1</strain>
    </source>
</reference>
<dbReference type="EMBL" id="JACEMZ010000016">
    <property type="protein sequence ID" value="MBA4452292.1"/>
    <property type="molecule type" value="Genomic_DNA"/>
</dbReference>
<gene>
    <name evidence="1" type="ORF">H2B03_03840</name>
</gene>
<protein>
    <submittedName>
        <fullName evidence="1">Uncharacterized protein</fullName>
    </submittedName>
</protein>
<sequence>MFPDKCSITEEGKPCVNPPEFIVSVTVNTEEYMVGVTCEKHKEIVSGKIKILQSENKIPSGKIGFSPLKAVGTDCIHGDEEDFIQLDTKNFKN</sequence>
<proteinExistence type="predicted"/>
<accession>A0AC60VYG6</accession>
<organism evidence="1 2">
    <name type="scientific">Candidatus Nitrosomaritimum aestuariumsis</name>
    <dbReference type="NCBI Taxonomy" id="3342354"/>
    <lineage>
        <taxon>Archaea</taxon>
        <taxon>Nitrososphaerota</taxon>
        <taxon>Nitrososphaeria</taxon>
        <taxon>Nitrosopumilales</taxon>
        <taxon>Nitrosopumilaceae</taxon>
        <taxon>Candidatus Nitrosomaritimum</taxon>
    </lineage>
</organism>
<evidence type="ECO:0000313" key="2">
    <source>
        <dbReference type="Proteomes" id="UP000559653"/>
    </source>
</evidence>
<evidence type="ECO:0000313" key="1">
    <source>
        <dbReference type="EMBL" id="MBA4452292.1"/>
    </source>
</evidence>
<name>A0AC60VYG6_9ARCH</name>
<comment type="caution">
    <text evidence="1">The sequence shown here is derived from an EMBL/GenBank/DDBJ whole genome shotgun (WGS) entry which is preliminary data.</text>
</comment>
<dbReference type="Proteomes" id="UP000559653">
    <property type="component" value="Unassembled WGS sequence"/>
</dbReference>